<name>A0A7C8IQB2_9PEZI</name>
<dbReference type="EMBL" id="WUBL01000034">
    <property type="protein sequence ID" value="KAF2969609.1"/>
    <property type="molecule type" value="Genomic_DNA"/>
</dbReference>
<dbReference type="PANTHER" id="PTHR43791">
    <property type="entry name" value="PERMEASE-RELATED"/>
    <property type="match status" value="1"/>
</dbReference>
<evidence type="ECO:0000256" key="7">
    <source>
        <dbReference type="SAM" id="Phobius"/>
    </source>
</evidence>
<feature type="transmembrane region" description="Helical" evidence="7">
    <location>
        <begin position="387"/>
        <end position="408"/>
    </location>
</feature>
<feature type="domain" description="Major facilitator superfamily (MFS) profile" evidence="8">
    <location>
        <begin position="63"/>
        <end position="483"/>
    </location>
</feature>
<evidence type="ECO:0000313" key="9">
    <source>
        <dbReference type="EMBL" id="KAF2969609.1"/>
    </source>
</evidence>
<feature type="transmembrane region" description="Helical" evidence="7">
    <location>
        <begin position="420"/>
        <end position="441"/>
    </location>
</feature>
<feature type="transmembrane region" description="Helical" evidence="7">
    <location>
        <begin position="189"/>
        <end position="210"/>
    </location>
</feature>
<dbReference type="Gene3D" id="1.20.1250.20">
    <property type="entry name" value="MFS general substrate transporter like domains"/>
    <property type="match status" value="2"/>
</dbReference>
<dbReference type="InterPro" id="IPR011701">
    <property type="entry name" value="MFS"/>
</dbReference>
<evidence type="ECO:0000256" key="4">
    <source>
        <dbReference type="ARBA" id="ARBA00022989"/>
    </source>
</evidence>
<keyword evidence="5 7" id="KW-0472">Membrane</keyword>
<dbReference type="AlphaFoldDB" id="A0A7C8IQB2"/>
<feature type="transmembrane region" description="Helical" evidence="7">
    <location>
        <begin position="453"/>
        <end position="476"/>
    </location>
</feature>
<gene>
    <name evidence="9" type="ORF">GQX73_g4024</name>
</gene>
<dbReference type="Proteomes" id="UP000481858">
    <property type="component" value="Unassembled WGS sequence"/>
</dbReference>
<feature type="transmembrane region" description="Helical" evidence="7">
    <location>
        <begin position="63"/>
        <end position="88"/>
    </location>
</feature>
<comment type="subcellular location">
    <subcellularLocation>
        <location evidence="1">Membrane</location>
        <topology evidence="1">Multi-pass membrane protein</topology>
    </subcellularLocation>
</comment>
<evidence type="ECO:0000256" key="6">
    <source>
        <dbReference type="SAM" id="MobiDB-lite"/>
    </source>
</evidence>
<protein>
    <recommendedName>
        <fullName evidence="8">Major facilitator superfamily (MFS) profile domain-containing protein</fullName>
    </recommendedName>
</protein>
<feature type="transmembrane region" description="Helical" evidence="7">
    <location>
        <begin position="155"/>
        <end position="177"/>
    </location>
</feature>
<feature type="region of interest" description="Disordered" evidence="6">
    <location>
        <begin position="1"/>
        <end position="34"/>
    </location>
</feature>
<dbReference type="Pfam" id="PF07690">
    <property type="entry name" value="MFS_1"/>
    <property type="match status" value="1"/>
</dbReference>
<dbReference type="GO" id="GO:0022857">
    <property type="term" value="F:transmembrane transporter activity"/>
    <property type="evidence" value="ECO:0007669"/>
    <property type="project" value="InterPro"/>
</dbReference>
<feature type="transmembrane region" description="Helical" evidence="7">
    <location>
        <begin position="296"/>
        <end position="317"/>
    </location>
</feature>
<evidence type="ECO:0000259" key="8">
    <source>
        <dbReference type="PROSITE" id="PS50850"/>
    </source>
</evidence>
<feature type="transmembrane region" description="Helical" evidence="7">
    <location>
        <begin position="361"/>
        <end position="381"/>
    </location>
</feature>
<feature type="transmembrane region" description="Helical" evidence="7">
    <location>
        <begin position="129"/>
        <end position="149"/>
    </location>
</feature>
<keyword evidence="2" id="KW-0813">Transport</keyword>
<organism evidence="9 10">
    <name type="scientific">Xylaria multiplex</name>
    <dbReference type="NCBI Taxonomy" id="323545"/>
    <lineage>
        <taxon>Eukaryota</taxon>
        <taxon>Fungi</taxon>
        <taxon>Dikarya</taxon>
        <taxon>Ascomycota</taxon>
        <taxon>Pezizomycotina</taxon>
        <taxon>Sordariomycetes</taxon>
        <taxon>Xylariomycetidae</taxon>
        <taxon>Xylariales</taxon>
        <taxon>Xylariaceae</taxon>
        <taxon>Xylaria</taxon>
    </lineage>
</organism>
<dbReference type="SUPFAM" id="SSF103473">
    <property type="entry name" value="MFS general substrate transporter"/>
    <property type="match status" value="1"/>
</dbReference>
<comment type="caution">
    <text evidence="9">The sequence shown here is derived from an EMBL/GenBank/DDBJ whole genome shotgun (WGS) entry which is preliminary data.</text>
</comment>
<keyword evidence="4 7" id="KW-1133">Transmembrane helix</keyword>
<evidence type="ECO:0000256" key="2">
    <source>
        <dbReference type="ARBA" id="ARBA00022448"/>
    </source>
</evidence>
<feature type="compositionally biased region" description="Polar residues" evidence="6">
    <location>
        <begin position="9"/>
        <end position="26"/>
    </location>
</feature>
<reference evidence="9 10" key="1">
    <citation type="submission" date="2019-12" db="EMBL/GenBank/DDBJ databases">
        <title>Draft genome sequence of the ascomycete Xylaria multiplex DSM 110363.</title>
        <authorList>
            <person name="Buettner E."/>
            <person name="Kellner H."/>
        </authorList>
    </citation>
    <scope>NUCLEOTIDE SEQUENCE [LARGE SCALE GENOMIC DNA]</scope>
    <source>
        <strain evidence="9 10">DSM 110363</strain>
    </source>
</reference>
<dbReference type="PROSITE" id="PS50850">
    <property type="entry name" value="MFS"/>
    <property type="match status" value="1"/>
</dbReference>
<dbReference type="InParanoid" id="A0A7C8IQB2"/>
<dbReference type="InterPro" id="IPR036259">
    <property type="entry name" value="MFS_trans_sf"/>
</dbReference>
<evidence type="ECO:0000256" key="1">
    <source>
        <dbReference type="ARBA" id="ARBA00004141"/>
    </source>
</evidence>
<feature type="transmembrane region" description="Helical" evidence="7">
    <location>
        <begin position="222"/>
        <end position="244"/>
    </location>
</feature>
<dbReference type="InterPro" id="IPR020846">
    <property type="entry name" value="MFS_dom"/>
</dbReference>
<proteinExistence type="predicted"/>
<feature type="transmembrane region" description="Helical" evidence="7">
    <location>
        <begin position="337"/>
        <end position="354"/>
    </location>
</feature>
<dbReference type="GO" id="GO:0016020">
    <property type="term" value="C:membrane"/>
    <property type="evidence" value="ECO:0007669"/>
    <property type="project" value="UniProtKB-SubCell"/>
</dbReference>
<evidence type="ECO:0000256" key="3">
    <source>
        <dbReference type="ARBA" id="ARBA00022692"/>
    </source>
</evidence>
<dbReference type="PANTHER" id="PTHR43791:SF58">
    <property type="entry name" value="TRANSPORTER, PUTATIVE (AFU_ORTHOLOGUE AFUA_8G04470)-RELATED"/>
    <property type="match status" value="1"/>
</dbReference>
<keyword evidence="10" id="KW-1185">Reference proteome</keyword>
<evidence type="ECO:0000256" key="5">
    <source>
        <dbReference type="ARBA" id="ARBA00023136"/>
    </source>
</evidence>
<evidence type="ECO:0000313" key="10">
    <source>
        <dbReference type="Proteomes" id="UP000481858"/>
    </source>
</evidence>
<accession>A0A7C8IQB2</accession>
<sequence length="498" mass="54845">MTAVESPVPLSSTAKHSETVRQTPHTFGTFDNDLSEGSGDGVAAIEIDDVLERRLRLKIDLRLCTIAGILCSLNLLDSGVISSAAVTSLPADLDLTGNRFSIAIFIFTISSIAFQLPSTLAVRTFSPRLWFSFITFAFGIITMSTAFIQTWQQMIALRVLLGAAMSGIYPGLTYLISTWYTRQEQQTRFAFLQMGEVTILATGGIVNFGLNQLDGRGGITGWRYMFLVQGLISVVIGFVTYFWMVDFPEHASRSFWFLTPAEQELAVARINADRKDVELEEFAWSKIFIHAWDLKIYGFAVMFFLLNIVSTSLSYFLPSILQGGLGFSENQAILLNAPPYYYAVIPVLLSSIVGDKYRVRGPVIVFNCVTLIVGFSLLGFAKQDAVRYFGTFLATGAYVSNWAALSAYQANNITGQWKRAFTAVMTAALNGAGGIAGSFIVRSQEAPWYPTAIWVSIGSHILMIAIVIIFSVYFTFANKLAASGKILLEGVEGFRYTI</sequence>
<feature type="transmembrane region" description="Helical" evidence="7">
    <location>
        <begin position="100"/>
        <end position="122"/>
    </location>
</feature>
<dbReference type="OrthoDB" id="2962993at2759"/>
<keyword evidence="3 7" id="KW-0812">Transmembrane</keyword>